<dbReference type="GO" id="GO:0016020">
    <property type="term" value="C:membrane"/>
    <property type="evidence" value="ECO:0007669"/>
    <property type="project" value="UniProtKB-SubCell"/>
</dbReference>
<feature type="transmembrane region" description="Helical" evidence="6">
    <location>
        <begin position="78"/>
        <end position="99"/>
    </location>
</feature>
<keyword evidence="9" id="KW-1185">Reference proteome</keyword>
<keyword evidence="3 6" id="KW-0812">Transmembrane</keyword>
<dbReference type="FunFam" id="1.20.1260.100:FF:000001">
    <property type="entry name" value="translocator protein 2"/>
    <property type="match status" value="1"/>
</dbReference>
<dbReference type="PANTHER" id="PTHR10057:SF0">
    <property type="entry name" value="TRANSLOCATOR PROTEIN"/>
    <property type="match status" value="1"/>
</dbReference>
<evidence type="ECO:0000256" key="1">
    <source>
        <dbReference type="ARBA" id="ARBA00004141"/>
    </source>
</evidence>
<dbReference type="Proteomes" id="UP001153069">
    <property type="component" value="Unassembled WGS sequence"/>
</dbReference>
<evidence type="ECO:0000256" key="5">
    <source>
        <dbReference type="ARBA" id="ARBA00023136"/>
    </source>
</evidence>
<evidence type="ECO:0000313" key="9">
    <source>
        <dbReference type="Proteomes" id="UP001153069"/>
    </source>
</evidence>
<dbReference type="AlphaFoldDB" id="A0A9N8HN41"/>
<dbReference type="InterPro" id="IPR038330">
    <property type="entry name" value="TspO/MBR-related_sf"/>
</dbReference>
<feature type="transmembrane region" description="Helical" evidence="6">
    <location>
        <begin position="245"/>
        <end position="264"/>
    </location>
</feature>
<comment type="subcellular location">
    <subcellularLocation>
        <location evidence="1">Membrane</location>
        <topology evidence="1">Multi-pass membrane protein</topology>
    </subcellularLocation>
</comment>
<feature type="transmembrane region" description="Helical" evidence="6">
    <location>
        <begin position="273"/>
        <end position="292"/>
    </location>
</feature>
<dbReference type="Pfam" id="PF03073">
    <property type="entry name" value="TspO_MBR"/>
    <property type="match status" value="1"/>
</dbReference>
<keyword evidence="4 6" id="KW-1133">Transmembrane helix</keyword>
<comment type="similarity">
    <text evidence="2">Belongs to the TspO/BZRP family.</text>
</comment>
<proteinExistence type="inferred from homology"/>
<reference evidence="8" key="1">
    <citation type="submission" date="2020-06" db="EMBL/GenBank/DDBJ databases">
        <authorList>
            <consortium name="Plant Systems Biology data submission"/>
        </authorList>
    </citation>
    <scope>NUCLEOTIDE SEQUENCE</scope>
    <source>
        <strain evidence="8">D6</strain>
    </source>
</reference>
<keyword evidence="5 6" id="KW-0472">Membrane</keyword>
<feature type="chain" id="PRO_5040458323" evidence="7">
    <location>
        <begin position="22"/>
        <end position="295"/>
    </location>
</feature>
<feature type="signal peptide" evidence="7">
    <location>
        <begin position="1"/>
        <end position="21"/>
    </location>
</feature>
<organism evidence="8 9">
    <name type="scientific">Seminavis robusta</name>
    <dbReference type="NCBI Taxonomy" id="568900"/>
    <lineage>
        <taxon>Eukaryota</taxon>
        <taxon>Sar</taxon>
        <taxon>Stramenopiles</taxon>
        <taxon>Ochrophyta</taxon>
        <taxon>Bacillariophyta</taxon>
        <taxon>Bacillariophyceae</taxon>
        <taxon>Bacillariophycidae</taxon>
        <taxon>Naviculales</taxon>
        <taxon>Naviculaceae</taxon>
        <taxon>Seminavis</taxon>
    </lineage>
</organism>
<keyword evidence="7" id="KW-0732">Signal</keyword>
<sequence>MKVSGCFLSVYLAFLLPTTAALWAPRPDGLANTVKLPLYSNFRTRPVAFPDVRSSSAFQVSTGHALRGGGCSDTSMTLFLKVGVSAVLQAISLLGVLRVGKEVSDKVSAEIEKPKLPQWLSIKLLPQWLSIGVVVFASSIFGSLVDGGMSAATQQFMDPNVVPGDPNWYSNLVKPVWNPPGWLFPIMWLLVSKPTQAIALNKVLKNDDKEKPKFRWKALGVYCAHLALGDAWNKVFFGFQCIGRGTAVITAFFGALLTSTKLFYDLDPEAGKFMLPTCGWVAVATALNWSIYFKN</sequence>
<dbReference type="Gene3D" id="1.20.1260.100">
    <property type="entry name" value="TspO/MBR protein"/>
    <property type="match status" value="1"/>
</dbReference>
<dbReference type="GO" id="GO:0033013">
    <property type="term" value="P:tetrapyrrole metabolic process"/>
    <property type="evidence" value="ECO:0007669"/>
    <property type="project" value="UniProtKB-ARBA"/>
</dbReference>
<name>A0A9N8HN41_9STRA</name>
<dbReference type="OrthoDB" id="8841220at2759"/>
<evidence type="ECO:0000313" key="8">
    <source>
        <dbReference type="EMBL" id="CAB9519851.1"/>
    </source>
</evidence>
<evidence type="ECO:0000256" key="2">
    <source>
        <dbReference type="ARBA" id="ARBA00007524"/>
    </source>
</evidence>
<accession>A0A9N8HN41</accession>
<gene>
    <name evidence="8" type="ORF">SEMRO_1051_G235760.1</name>
</gene>
<comment type="caution">
    <text evidence="8">The sequence shown here is derived from an EMBL/GenBank/DDBJ whole genome shotgun (WGS) entry which is preliminary data.</text>
</comment>
<dbReference type="CDD" id="cd15904">
    <property type="entry name" value="TSPO_MBR"/>
    <property type="match status" value="1"/>
</dbReference>
<dbReference type="InterPro" id="IPR004307">
    <property type="entry name" value="TspO_MBR"/>
</dbReference>
<protein>
    <submittedName>
        <fullName evidence="8">Translocator protein</fullName>
    </submittedName>
</protein>
<evidence type="ECO:0000256" key="7">
    <source>
        <dbReference type="SAM" id="SignalP"/>
    </source>
</evidence>
<evidence type="ECO:0000256" key="3">
    <source>
        <dbReference type="ARBA" id="ARBA00022692"/>
    </source>
</evidence>
<evidence type="ECO:0000256" key="4">
    <source>
        <dbReference type="ARBA" id="ARBA00022989"/>
    </source>
</evidence>
<dbReference type="PANTHER" id="PTHR10057">
    <property type="entry name" value="PERIPHERAL-TYPE BENZODIAZEPINE RECEPTOR"/>
    <property type="match status" value="1"/>
</dbReference>
<evidence type="ECO:0000256" key="6">
    <source>
        <dbReference type="SAM" id="Phobius"/>
    </source>
</evidence>
<dbReference type="EMBL" id="CAICTM010001049">
    <property type="protein sequence ID" value="CAB9519851.1"/>
    <property type="molecule type" value="Genomic_DNA"/>
</dbReference>